<keyword evidence="4" id="KW-1185">Reference proteome</keyword>
<feature type="compositionally biased region" description="Polar residues" evidence="1">
    <location>
        <begin position="17"/>
        <end position="26"/>
    </location>
</feature>
<dbReference type="GO" id="GO:0005697">
    <property type="term" value="C:telomerase holoenzyme complex"/>
    <property type="evidence" value="ECO:0007669"/>
    <property type="project" value="TreeGrafter"/>
</dbReference>
<dbReference type="SUPFAM" id="SSF48452">
    <property type="entry name" value="TPR-like"/>
    <property type="match status" value="1"/>
</dbReference>
<evidence type="ECO:0000256" key="2">
    <source>
        <dbReference type="SAM" id="Phobius"/>
    </source>
</evidence>
<dbReference type="Gene3D" id="1.25.40.10">
    <property type="entry name" value="Tetratricopeptide repeat domain"/>
    <property type="match status" value="1"/>
</dbReference>
<gene>
    <name evidence="3" type="ORF">LTR78_004072</name>
</gene>
<accession>A0AAE1C2N3</accession>
<comment type="caution">
    <text evidence="3">The sequence shown here is derived from an EMBL/GenBank/DDBJ whole genome shotgun (WGS) entry which is preliminary data.</text>
</comment>
<evidence type="ECO:0000313" key="4">
    <source>
        <dbReference type="Proteomes" id="UP001274830"/>
    </source>
</evidence>
<name>A0AAE1C2N3_9PEZI</name>
<feature type="transmembrane region" description="Helical" evidence="2">
    <location>
        <begin position="485"/>
        <end position="502"/>
    </location>
</feature>
<organism evidence="3 4">
    <name type="scientific">Recurvomyces mirabilis</name>
    <dbReference type="NCBI Taxonomy" id="574656"/>
    <lineage>
        <taxon>Eukaryota</taxon>
        <taxon>Fungi</taxon>
        <taxon>Dikarya</taxon>
        <taxon>Ascomycota</taxon>
        <taxon>Pezizomycotina</taxon>
        <taxon>Dothideomycetes</taxon>
        <taxon>Dothideomycetidae</taxon>
        <taxon>Mycosphaerellales</taxon>
        <taxon>Teratosphaeriaceae</taxon>
        <taxon>Recurvomyces</taxon>
    </lineage>
</organism>
<dbReference type="PANTHER" id="PTHR15696">
    <property type="entry name" value="SMG-7 SUPPRESSOR WITH MORPHOLOGICAL EFFECT ON GENITALIA PROTEIN 7"/>
    <property type="match status" value="1"/>
</dbReference>
<dbReference type="InterPro" id="IPR045153">
    <property type="entry name" value="Est1/Ebs1-like"/>
</dbReference>
<sequence>MACGSSSTRLDQDDSTSETQNPITNVPQKARWPGLVFQAEPSLISEDQLTAEIKGIYAGLVVVEAKCINIDGAQASNPTVLSKEQWQALIALHRALLYEHHDFLMATQHPSATSGPKELPAKYSMPARLRKHGIHAFLEILRHRRPDSQDYMLSFIYVAYQMTSLLHETVPVFLDTWFDCLGDLARYRTAIEEERKPYLQWGAVAASWYLKASRRYPQVGRLCHHLATLERPSLRKLAAYTKSLASNLADHNPRKLSWTSYECPTEQPGIKQWYETEAAELALIERSLDRTTHTQRPLGEVKMMRLIRGPQSRKRSKLRSPSTKILNSEVQPCAHGSDKIYGEDFKIPRNFMRPWLVGGADQVAAINQRFRFPTPTWTPSSLPRLMYMLAARRRSMASRICKALTSVSTSTNAVSCLMAVSQCLLKVSAMQAVPAEHRPTFDERYGNPGGLDGIVGSLPYILLFLLALAFEALTVREWLHERFTLFNLFEAVLTIVAWPALVRTGNEAQSVTPFLQATILAIWFLMICAGARSLKFRSPQAFGIVAIVIGGMAYVAINLLDTPDASEHGAKRVRMIQAVKLYEHALVWLITMTIYGIFKIFICLSRRKKTRAKRTTRSPNFPV</sequence>
<dbReference type="InterPro" id="IPR011990">
    <property type="entry name" value="TPR-like_helical_dom_sf"/>
</dbReference>
<keyword evidence="2" id="KW-0812">Transmembrane</keyword>
<evidence type="ECO:0008006" key="5">
    <source>
        <dbReference type="Google" id="ProtNLM"/>
    </source>
</evidence>
<protein>
    <recommendedName>
        <fullName evidence="5">DNA/RNA-binding domain-containing protein</fullName>
    </recommendedName>
</protein>
<evidence type="ECO:0000256" key="1">
    <source>
        <dbReference type="SAM" id="MobiDB-lite"/>
    </source>
</evidence>
<feature type="transmembrane region" description="Helical" evidence="2">
    <location>
        <begin position="541"/>
        <end position="560"/>
    </location>
</feature>
<dbReference type="AlphaFoldDB" id="A0AAE1C2N3"/>
<reference evidence="3" key="1">
    <citation type="submission" date="2023-07" db="EMBL/GenBank/DDBJ databases">
        <title>Black Yeasts Isolated from many extreme environments.</title>
        <authorList>
            <person name="Coleine C."/>
            <person name="Stajich J.E."/>
            <person name="Selbmann L."/>
        </authorList>
    </citation>
    <scope>NUCLEOTIDE SEQUENCE</scope>
    <source>
        <strain evidence="3">CCFEE 5485</strain>
    </source>
</reference>
<proteinExistence type="predicted"/>
<dbReference type="PANTHER" id="PTHR15696:SF0">
    <property type="entry name" value="TELOMERASE-BINDING PROTEIN EST1A"/>
    <property type="match status" value="1"/>
</dbReference>
<dbReference type="Proteomes" id="UP001274830">
    <property type="component" value="Unassembled WGS sequence"/>
</dbReference>
<dbReference type="GO" id="GO:0070034">
    <property type="term" value="F:telomerase RNA binding"/>
    <property type="evidence" value="ECO:0007669"/>
    <property type="project" value="TreeGrafter"/>
</dbReference>
<dbReference type="EMBL" id="JAUTXT010000012">
    <property type="protein sequence ID" value="KAK3675880.1"/>
    <property type="molecule type" value="Genomic_DNA"/>
</dbReference>
<dbReference type="GO" id="GO:0042162">
    <property type="term" value="F:telomeric DNA binding"/>
    <property type="evidence" value="ECO:0007669"/>
    <property type="project" value="TreeGrafter"/>
</dbReference>
<feature type="transmembrane region" description="Helical" evidence="2">
    <location>
        <begin position="514"/>
        <end position="534"/>
    </location>
</feature>
<keyword evidence="2" id="KW-1133">Transmembrane helix</keyword>
<keyword evidence="2" id="KW-0472">Membrane</keyword>
<evidence type="ECO:0000313" key="3">
    <source>
        <dbReference type="EMBL" id="KAK3675880.1"/>
    </source>
</evidence>
<feature type="transmembrane region" description="Helical" evidence="2">
    <location>
        <begin position="585"/>
        <end position="604"/>
    </location>
</feature>
<feature type="region of interest" description="Disordered" evidence="1">
    <location>
        <begin position="1"/>
        <end position="26"/>
    </location>
</feature>
<dbReference type="GO" id="GO:0000184">
    <property type="term" value="P:nuclear-transcribed mRNA catabolic process, nonsense-mediated decay"/>
    <property type="evidence" value="ECO:0007669"/>
    <property type="project" value="TreeGrafter"/>
</dbReference>
<feature type="transmembrane region" description="Helical" evidence="2">
    <location>
        <begin position="454"/>
        <end position="473"/>
    </location>
</feature>